<dbReference type="InterPro" id="IPR017439">
    <property type="entry name" value="Amidohydrolase"/>
</dbReference>
<dbReference type="Pfam" id="PF07687">
    <property type="entry name" value="M20_dimer"/>
    <property type="match status" value="1"/>
</dbReference>
<dbReference type="PANTHER" id="PTHR11014">
    <property type="entry name" value="PEPTIDASE M20 FAMILY MEMBER"/>
    <property type="match status" value="1"/>
</dbReference>
<dbReference type="Gene3D" id="3.40.630.10">
    <property type="entry name" value="Zn peptidases"/>
    <property type="match status" value="1"/>
</dbReference>
<dbReference type="PANTHER" id="PTHR11014:SF63">
    <property type="entry name" value="METALLOPEPTIDASE, PUTATIVE (AFU_ORTHOLOGUE AFUA_6G09600)-RELATED"/>
    <property type="match status" value="1"/>
</dbReference>
<dbReference type="Pfam" id="PF01546">
    <property type="entry name" value="Peptidase_M20"/>
    <property type="match status" value="1"/>
</dbReference>
<dbReference type="InterPro" id="IPR036264">
    <property type="entry name" value="Bact_exopeptidase_dim_dom"/>
</dbReference>
<dbReference type="NCBIfam" id="TIGR01891">
    <property type="entry name" value="amidohydrolases"/>
    <property type="match status" value="1"/>
</dbReference>
<dbReference type="Gene3D" id="3.30.70.360">
    <property type="match status" value="1"/>
</dbReference>
<evidence type="ECO:0000259" key="2">
    <source>
        <dbReference type="Pfam" id="PF07687"/>
    </source>
</evidence>
<evidence type="ECO:0000313" key="3">
    <source>
        <dbReference type="EMBL" id="MFC7458918.1"/>
    </source>
</evidence>
<dbReference type="Proteomes" id="UP001596457">
    <property type="component" value="Unassembled WGS sequence"/>
</dbReference>
<dbReference type="SUPFAM" id="SSF55031">
    <property type="entry name" value="Bacterial exopeptidase dimerisation domain"/>
    <property type="match status" value="1"/>
</dbReference>
<keyword evidence="1" id="KW-0378">Hydrolase</keyword>
<dbReference type="EMBL" id="JBHTBZ010000003">
    <property type="protein sequence ID" value="MFC7458918.1"/>
    <property type="molecule type" value="Genomic_DNA"/>
</dbReference>
<accession>A0ABW2S677</accession>
<feature type="domain" description="Peptidase M20 dimerisation" evidence="2">
    <location>
        <begin position="190"/>
        <end position="277"/>
    </location>
</feature>
<comment type="caution">
    <text evidence="3">The sequence shown here is derived from an EMBL/GenBank/DDBJ whole genome shotgun (WGS) entry which is preliminary data.</text>
</comment>
<dbReference type="PIRSF" id="PIRSF005962">
    <property type="entry name" value="Pept_M20D_amidohydro"/>
    <property type="match status" value="1"/>
</dbReference>
<dbReference type="InterPro" id="IPR002933">
    <property type="entry name" value="Peptidase_M20"/>
</dbReference>
<sequence length="388" mass="41587">MHALVQSSQALGEQLRTIRRALHIQPELSFAERHTADLVRRELDRLGVPWVTVGEHGVVATVEGQHQQQMVLLRADMDALPIQEENDHLSYRSRQPGAMHACGHDGHVAMLLGAAQLLQARRAELPGTVKLCFQQAEERGGGTAEMLEHLRPFPLIGAFAIHLWSELEAGKICTRAGPRMAGCDNFSILLEGRGTHGAHPHRGVDPLRAACVLLQEASSLPGREIDPTHAAVLSFGRLQAGQAGNVIPHRAELAGSIRAALPEDGVALKVALERVVAGVAAAHRVQARLDIKRGGGALVNDARCSELATQCVHELFGADASVQFPPLMVSENFGDFFALCPGLMALVGAQNPSVGACYPHHHPKFNIDEDALTQGAALMAAYALRSLA</sequence>
<protein>
    <submittedName>
        <fullName evidence="3">M20 family metallopeptidase</fullName>
    </submittedName>
</protein>
<gene>
    <name evidence="3" type="ORF">ACFQU0_00555</name>
</gene>
<reference evidence="4" key="1">
    <citation type="journal article" date="2019" name="Int. J. Syst. Evol. Microbiol.">
        <title>The Global Catalogue of Microorganisms (GCM) 10K type strain sequencing project: providing services to taxonomists for standard genome sequencing and annotation.</title>
        <authorList>
            <consortium name="The Broad Institute Genomics Platform"/>
            <consortium name="The Broad Institute Genome Sequencing Center for Infectious Disease"/>
            <person name="Wu L."/>
            <person name="Ma J."/>
        </authorList>
    </citation>
    <scope>NUCLEOTIDE SEQUENCE [LARGE SCALE GENOMIC DNA]</scope>
    <source>
        <strain evidence="4">CCUG 53903</strain>
    </source>
</reference>
<dbReference type="RefSeq" id="WP_382197817.1">
    <property type="nucleotide sequence ID" value="NZ_JBHTBZ010000003.1"/>
</dbReference>
<keyword evidence="4" id="KW-1185">Reference proteome</keyword>
<evidence type="ECO:0000313" key="4">
    <source>
        <dbReference type="Proteomes" id="UP001596457"/>
    </source>
</evidence>
<evidence type="ECO:0000256" key="1">
    <source>
        <dbReference type="ARBA" id="ARBA00022801"/>
    </source>
</evidence>
<organism evidence="3 4">
    <name type="scientific">Hydrogenophaga defluvii</name>
    <dbReference type="NCBI Taxonomy" id="249410"/>
    <lineage>
        <taxon>Bacteria</taxon>
        <taxon>Pseudomonadati</taxon>
        <taxon>Pseudomonadota</taxon>
        <taxon>Betaproteobacteria</taxon>
        <taxon>Burkholderiales</taxon>
        <taxon>Comamonadaceae</taxon>
        <taxon>Hydrogenophaga</taxon>
    </lineage>
</organism>
<dbReference type="InterPro" id="IPR011650">
    <property type="entry name" value="Peptidase_M20_dimer"/>
</dbReference>
<name>A0ABW2S677_9BURK</name>
<proteinExistence type="predicted"/>
<dbReference type="SUPFAM" id="SSF53187">
    <property type="entry name" value="Zn-dependent exopeptidases"/>
    <property type="match status" value="1"/>
</dbReference>